<dbReference type="Proteomes" id="UP001589833">
    <property type="component" value="Unassembled WGS sequence"/>
</dbReference>
<proteinExistence type="predicted"/>
<organism evidence="2 3">
    <name type="scientific">Halalkalibacter alkalisediminis</name>
    <dbReference type="NCBI Taxonomy" id="935616"/>
    <lineage>
        <taxon>Bacteria</taxon>
        <taxon>Bacillati</taxon>
        <taxon>Bacillota</taxon>
        <taxon>Bacilli</taxon>
        <taxon>Bacillales</taxon>
        <taxon>Bacillaceae</taxon>
        <taxon>Halalkalibacter</taxon>
    </lineage>
</organism>
<comment type="caution">
    <text evidence="2">The sequence shown here is derived from an EMBL/GenBank/DDBJ whole genome shotgun (WGS) entry which is preliminary data.</text>
</comment>
<keyword evidence="1" id="KW-1133">Transmembrane helix</keyword>
<sequence length="41" mass="4787">MLKKRVNRELTEPMIGLLFGLVMMIIVFLIVHFVFGFKAFS</sequence>
<dbReference type="RefSeq" id="WP_273845791.1">
    <property type="nucleotide sequence ID" value="NZ_JAQQWT010000014.1"/>
</dbReference>
<gene>
    <name evidence="2" type="ORF">ACFFH4_11390</name>
</gene>
<keyword evidence="1" id="KW-0472">Membrane</keyword>
<dbReference type="EMBL" id="JBHLTR010000016">
    <property type="protein sequence ID" value="MFC0559649.1"/>
    <property type="molecule type" value="Genomic_DNA"/>
</dbReference>
<evidence type="ECO:0000256" key="1">
    <source>
        <dbReference type="SAM" id="Phobius"/>
    </source>
</evidence>
<protein>
    <submittedName>
        <fullName evidence="2">Uncharacterized protein</fullName>
    </submittedName>
</protein>
<feature type="transmembrane region" description="Helical" evidence="1">
    <location>
        <begin position="12"/>
        <end position="35"/>
    </location>
</feature>
<accession>A0ABV6NFU4</accession>
<name>A0ABV6NFU4_9BACI</name>
<evidence type="ECO:0000313" key="2">
    <source>
        <dbReference type="EMBL" id="MFC0559649.1"/>
    </source>
</evidence>
<reference evidence="2 3" key="1">
    <citation type="submission" date="2024-09" db="EMBL/GenBank/DDBJ databases">
        <authorList>
            <person name="Sun Q."/>
            <person name="Mori K."/>
        </authorList>
    </citation>
    <scope>NUCLEOTIDE SEQUENCE [LARGE SCALE GENOMIC DNA]</scope>
    <source>
        <strain evidence="2 3">NCAIM B.02301</strain>
    </source>
</reference>
<keyword evidence="3" id="KW-1185">Reference proteome</keyword>
<evidence type="ECO:0000313" key="3">
    <source>
        <dbReference type="Proteomes" id="UP001589833"/>
    </source>
</evidence>
<keyword evidence="1" id="KW-0812">Transmembrane</keyword>